<keyword evidence="1" id="KW-1133">Transmembrane helix</keyword>
<feature type="transmembrane region" description="Helical" evidence="1">
    <location>
        <begin position="57"/>
        <end position="79"/>
    </location>
</feature>
<keyword evidence="1" id="KW-0812">Transmembrane</keyword>
<reference evidence="2 3" key="1">
    <citation type="submission" date="2017-03" db="EMBL/GenBank/DDBJ databases">
        <authorList>
            <person name="Afonso C.L."/>
            <person name="Miller P.J."/>
            <person name="Scott M.A."/>
            <person name="Spackman E."/>
            <person name="Goraichik I."/>
            <person name="Dimitrov K.M."/>
            <person name="Suarez D.L."/>
            <person name="Swayne D.E."/>
        </authorList>
    </citation>
    <scope>NUCLEOTIDE SEQUENCE [LARGE SCALE GENOMIC DNA]</scope>
    <source>
        <strain evidence="2 3">CECT 7751</strain>
    </source>
</reference>
<name>A0A1X6YLJ3_9RHOB</name>
<accession>A0A1X6YLJ3</accession>
<evidence type="ECO:0008006" key="4">
    <source>
        <dbReference type="Google" id="ProtNLM"/>
    </source>
</evidence>
<keyword evidence="1" id="KW-0472">Membrane</keyword>
<protein>
    <recommendedName>
        <fullName evidence="4">DUF2254 domain-containing protein</fullName>
    </recommendedName>
</protein>
<feature type="transmembrane region" description="Helical" evidence="1">
    <location>
        <begin position="16"/>
        <end position="37"/>
    </location>
</feature>
<dbReference type="OrthoDB" id="2955631at2"/>
<organism evidence="2 3">
    <name type="scientific">Pseudooceanicola marinus</name>
    <dbReference type="NCBI Taxonomy" id="396013"/>
    <lineage>
        <taxon>Bacteria</taxon>
        <taxon>Pseudomonadati</taxon>
        <taxon>Pseudomonadota</taxon>
        <taxon>Alphaproteobacteria</taxon>
        <taxon>Rhodobacterales</taxon>
        <taxon>Paracoccaceae</taxon>
        <taxon>Pseudooceanicola</taxon>
    </lineage>
</organism>
<sequence length="391" mass="42232">MLPSLLRKLHEFSRRLVVRVVLIALLAFLALGLAKLGARLIPDGIDPFVGGDAVDNILSVIANSMLTVTTFSLTVMAAAHRMVSTSWTPRAHQMLLQDTTTHTVLATFVGAYLYALSAIILRDLDIFAGPGLIVLFGMTLLVVGLIVVAIIRWISHLEMLGSLINTAQRIEDSTLAALRLRAEAPCLGAHPLDPDTVPESAVPLHAPESGYVQTIYQDRLQAAAEEAEGRIWLMHPVGTHIHRGDVLARFDGDAEALEQAITTNVVIGSLRNFDQDPGFGLTCLSEIGVRALSPGVNDPGTALDMLHRIARVLLAVDGSFTAPEEARHDRLWLPPLDTAGMTREILAPILSDGADRRELTQPIEKALTALARHEDPGIARVARDLQSDQGS</sequence>
<gene>
    <name evidence="2" type="ORF">PSM7751_00822</name>
</gene>
<evidence type="ECO:0000256" key="1">
    <source>
        <dbReference type="SAM" id="Phobius"/>
    </source>
</evidence>
<dbReference type="AlphaFoldDB" id="A0A1X6YLJ3"/>
<proteinExistence type="predicted"/>
<feature type="transmembrane region" description="Helical" evidence="1">
    <location>
        <begin position="100"/>
        <end position="121"/>
    </location>
</feature>
<dbReference type="InterPro" id="IPR018723">
    <property type="entry name" value="DUF2254_membrane"/>
</dbReference>
<dbReference type="EMBL" id="FWFN01000002">
    <property type="protein sequence ID" value="SLN24374.1"/>
    <property type="molecule type" value="Genomic_DNA"/>
</dbReference>
<dbReference type="RefSeq" id="WP_085886743.1">
    <property type="nucleotide sequence ID" value="NZ_FWFN01000002.1"/>
</dbReference>
<keyword evidence="3" id="KW-1185">Reference proteome</keyword>
<dbReference type="Proteomes" id="UP000193963">
    <property type="component" value="Unassembled WGS sequence"/>
</dbReference>
<evidence type="ECO:0000313" key="3">
    <source>
        <dbReference type="Proteomes" id="UP000193963"/>
    </source>
</evidence>
<feature type="transmembrane region" description="Helical" evidence="1">
    <location>
        <begin position="127"/>
        <end position="151"/>
    </location>
</feature>
<dbReference type="Pfam" id="PF10011">
    <property type="entry name" value="DUF2254"/>
    <property type="match status" value="1"/>
</dbReference>
<evidence type="ECO:0000313" key="2">
    <source>
        <dbReference type="EMBL" id="SLN24374.1"/>
    </source>
</evidence>